<evidence type="ECO:0000313" key="1">
    <source>
        <dbReference type="EMBL" id="NLS11724.1"/>
    </source>
</evidence>
<dbReference type="PANTHER" id="PTHR30528">
    <property type="entry name" value="CYTOPLASMIC PROTEIN"/>
    <property type="match status" value="1"/>
</dbReference>
<dbReference type="Proteomes" id="UP000535589">
    <property type="component" value="Unassembled WGS sequence"/>
</dbReference>
<evidence type="ECO:0000313" key="2">
    <source>
        <dbReference type="Proteomes" id="UP000535589"/>
    </source>
</evidence>
<dbReference type="Pfam" id="PF06224">
    <property type="entry name" value="AlkZ-like"/>
    <property type="match status" value="1"/>
</dbReference>
<proteinExistence type="predicted"/>
<protein>
    <submittedName>
        <fullName evidence="1">Winged helix-turn-helix domain-containing protein</fullName>
    </submittedName>
</protein>
<reference evidence="1 2" key="1">
    <citation type="submission" date="2020-04" db="EMBL/GenBank/DDBJ databases">
        <title>Vibrio sp. SM6, a novel species isolated from seawater.</title>
        <authorList>
            <person name="Wang X."/>
        </authorList>
    </citation>
    <scope>NUCLEOTIDE SEQUENCE [LARGE SCALE GENOMIC DNA]</scope>
    <source>
        <strain evidence="1 2">SM6</strain>
    </source>
</reference>
<organism evidence="1 2">
    <name type="scientific">Vibrio agarilyticus</name>
    <dbReference type="NCBI Taxonomy" id="2726741"/>
    <lineage>
        <taxon>Bacteria</taxon>
        <taxon>Pseudomonadati</taxon>
        <taxon>Pseudomonadota</taxon>
        <taxon>Gammaproteobacteria</taxon>
        <taxon>Vibrionales</taxon>
        <taxon>Vibrionaceae</taxon>
        <taxon>Vibrio</taxon>
    </lineage>
</organism>
<comment type="caution">
    <text evidence="1">The sequence shown here is derived from an EMBL/GenBank/DDBJ whole genome shotgun (WGS) entry which is preliminary data.</text>
</comment>
<gene>
    <name evidence="1" type="ORF">HGP28_02325</name>
</gene>
<dbReference type="InterPro" id="IPR009351">
    <property type="entry name" value="AlkZ-like"/>
</dbReference>
<dbReference type="PANTHER" id="PTHR30528:SF0">
    <property type="entry name" value="CYTOPLASMIC PROTEIN"/>
    <property type="match status" value="1"/>
</dbReference>
<keyword evidence="2" id="KW-1185">Reference proteome</keyword>
<dbReference type="EMBL" id="JABAIK010000002">
    <property type="protein sequence ID" value="NLS11724.1"/>
    <property type="molecule type" value="Genomic_DNA"/>
</dbReference>
<sequence length="379" mass="44433">METLTLEQARKMALLSQALPVAKWQGSAYQKTVQVIDTLGYVQIDTISVVQRAHHHTLWSRHHGYQPEHLERMVREKAVFEYWSHAASYLTMRDFRFSLPRKHAIKSDKQGHWFKKDLKLMAYVLDKIRAEGPLMAKDFESSVIKKTGWESKPTKQALEMLYMQGDLMIAERRNFHKVYDLTERVLPASVETRIPTATEHAHFLLLNTLNTHGIAKLSEMVYLLKDVKVNVQRVIEQMLEQGELIPVSIGQHRYYTQPSRLAGLNQRINRRLARILSPFDNLIIQRDRLRNLFQFEYLLECYVPAAKRQYGYFVLPILWDGRLVARADCKAHRNSGWLEVHKLYLEPRLKQRDAFEAALDQELSAFAQFNGCERYTRHT</sequence>
<accession>A0A7X8YFJ3</accession>
<name>A0A7X8YFJ3_9VIBR</name>
<dbReference type="AlphaFoldDB" id="A0A7X8YFJ3"/>
<dbReference type="RefSeq" id="WP_168834837.1">
    <property type="nucleotide sequence ID" value="NZ_JABAIK010000002.1"/>
</dbReference>